<keyword evidence="7 10" id="KW-0406">Ion transport</keyword>
<keyword evidence="8 10" id="KW-0472">Membrane</keyword>
<evidence type="ECO:0000259" key="11">
    <source>
        <dbReference type="Pfam" id="PF00999"/>
    </source>
</evidence>
<evidence type="ECO:0000256" key="1">
    <source>
        <dbReference type="ARBA" id="ARBA00004651"/>
    </source>
</evidence>
<evidence type="ECO:0000313" key="12">
    <source>
        <dbReference type="EMBL" id="RDB56550.1"/>
    </source>
</evidence>
<evidence type="ECO:0000256" key="7">
    <source>
        <dbReference type="ARBA" id="ARBA00023065"/>
    </source>
</evidence>
<protein>
    <submittedName>
        <fullName evidence="12">Na+/H+ antiporter</fullName>
    </submittedName>
</protein>
<sequence length="706" mass="76341">MIPEGSMLMEMLEFVLLLLAAVLVSAVLDQVTPRVSLPLVQIALGAVIILLVGTPVDVAIDPELFLVLFIAPLLFDESRHASKRGLWDNKGAIVSLAVGLVLATVLVVGFVLNWLEPSIPLAAAFALGAALGPTDAVAVSALGKDIHLSSRQKSLLSGEALINDASGVVSFQFAIAAAITGSFSLANAAQSFAISFFGGIAVGLVVGLLAVLALGAIRSYGYESITVHVVFEVFTPFITFLAAEHFGTSGILAVVAAGLLIALMPHKPTPAAARLKLASNSVWEALVFVINGVVFVMLGMQLPKAVMPSWHSSETSSLLLCALVLLVTALVVGVRFLWVLIMERMHRGSKPRTGGQLIRDALVTTLSGPKGAITLSIIMTIPFTLSTGEAFPQRDNLIFLASGVILCTLLLANFVVPLLAPKEQASEQDDQAVNAAHIEILKRVIRQVREQKTPTNEAATQIVIRQYSERIKRLRRKNTSAPCLLELRATAIEQQKAQVDKYIREGRISRAEGEREIERLESSRRTLLRAHTRRQALGEVWSRLKVGTVHTARRVDRAVRHVVDDESQIEQHRQLRIELEECALAYYNLRMADENLEIADGAGVLAAECRSTLAFLRAANEPEKLASANVAGSVVGMDAGGMRGALEGMDTQKIQVIKARVSDVEADALRIELEEIQAMRDEGAISRETARNLREEVYLLQMTIGD</sequence>
<dbReference type="STRING" id="1034345.GCA_000236865_00805"/>
<feature type="transmembrane region" description="Helical" evidence="10">
    <location>
        <begin position="192"/>
        <end position="213"/>
    </location>
</feature>
<keyword evidence="3 10" id="KW-1003">Cell membrane</keyword>
<comment type="subcellular location">
    <subcellularLocation>
        <location evidence="1 10">Cell membrane</location>
        <topology evidence="1 10">Multi-pass membrane protein</topology>
    </subcellularLocation>
</comment>
<dbReference type="Proteomes" id="UP000253792">
    <property type="component" value="Unassembled WGS sequence"/>
</dbReference>
<dbReference type="GO" id="GO:0005886">
    <property type="term" value="C:plasma membrane"/>
    <property type="evidence" value="ECO:0007669"/>
    <property type="project" value="UniProtKB-SubCell"/>
</dbReference>
<comment type="caution">
    <text evidence="10">Lacks conserved residue(s) required for the propagation of feature annotation.</text>
</comment>
<keyword evidence="4 10" id="KW-0812">Transmembrane</keyword>
<proteinExistence type="inferred from homology"/>
<feature type="transmembrane region" description="Helical" evidence="10">
    <location>
        <begin position="317"/>
        <end position="341"/>
    </location>
</feature>
<evidence type="ECO:0000256" key="2">
    <source>
        <dbReference type="ARBA" id="ARBA00022448"/>
    </source>
</evidence>
<keyword evidence="5 10" id="KW-1133">Transmembrane helix</keyword>
<evidence type="ECO:0000256" key="5">
    <source>
        <dbReference type="ARBA" id="ARBA00022989"/>
    </source>
</evidence>
<feature type="transmembrane region" description="Helical" evidence="10">
    <location>
        <begin position="92"/>
        <end position="115"/>
    </location>
</feature>
<accession>A0A369LB46</accession>
<keyword evidence="10" id="KW-0050">Antiport</keyword>
<dbReference type="PANTHER" id="PTHR10110:SF86">
    <property type="entry name" value="SODIUM_HYDROGEN EXCHANGER 7"/>
    <property type="match status" value="1"/>
</dbReference>
<feature type="domain" description="Cation/H+ exchanger transmembrane" evidence="11">
    <location>
        <begin position="32"/>
        <end position="418"/>
    </location>
</feature>
<dbReference type="InterPro" id="IPR018422">
    <property type="entry name" value="Cation/H_exchanger_CPA1"/>
</dbReference>
<keyword evidence="9 10" id="KW-0739">Sodium transport</keyword>
<dbReference type="EMBL" id="PPTP01000002">
    <property type="protein sequence ID" value="RDB56550.1"/>
    <property type="molecule type" value="Genomic_DNA"/>
</dbReference>
<dbReference type="AlphaFoldDB" id="A0A369LB46"/>
<reference evidence="12 13" key="1">
    <citation type="journal article" date="2018" name="Elife">
        <title>Discovery and characterization of a prevalent human gut bacterial enzyme sufficient for the inactivation of a family of plant toxins.</title>
        <authorList>
            <person name="Koppel N."/>
            <person name="Bisanz J.E."/>
            <person name="Pandelia M.E."/>
            <person name="Turnbaugh P.J."/>
            <person name="Balskus E.P."/>
        </authorList>
    </citation>
    <scope>NUCLEOTIDE SEQUENCE [LARGE SCALE GENOMIC DNA]</scope>
    <source>
        <strain evidence="13">anaerobia AP69FAA</strain>
    </source>
</reference>
<evidence type="ECO:0000313" key="13">
    <source>
        <dbReference type="Proteomes" id="UP000253792"/>
    </source>
</evidence>
<evidence type="ECO:0000256" key="3">
    <source>
        <dbReference type="ARBA" id="ARBA00022475"/>
    </source>
</evidence>
<dbReference type="InterPro" id="IPR006153">
    <property type="entry name" value="Cation/H_exchanger_TM"/>
</dbReference>
<feature type="transmembrane region" description="Helical" evidence="10">
    <location>
        <begin position="362"/>
        <end position="385"/>
    </location>
</feature>
<comment type="caution">
    <text evidence="12">The sequence shown here is derived from an EMBL/GenBank/DDBJ whole genome shotgun (WGS) entry which is preliminary data.</text>
</comment>
<dbReference type="InterPro" id="IPR004705">
    <property type="entry name" value="Cation/H_exchanger_CPA1_bac"/>
</dbReference>
<comment type="similarity">
    <text evidence="10">Belongs to the monovalent cation:proton antiporter 1 (CPA1) transporter (TC 2.A.36) family.</text>
</comment>
<evidence type="ECO:0000256" key="9">
    <source>
        <dbReference type="ARBA" id="ARBA00023201"/>
    </source>
</evidence>
<evidence type="ECO:0000256" key="8">
    <source>
        <dbReference type="ARBA" id="ARBA00023136"/>
    </source>
</evidence>
<evidence type="ECO:0000256" key="10">
    <source>
        <dbReference type="RuleBase" id="RU366002"/>
    </source>
</evidence>
<dbReference type="Gene3D" id="6.10.140.1330">
    <property type="match status" value="1"/>
</dbReference>
<feature type="transmembrane region" description="Helical" evidence="10">
    <location>
        <begin position="397"/>
        <end position="420"/>
    </location>
</feature>
<organism evidence="12 13">
    <name type="scientific">Senegalimassilia anaerobia</name>
    <dbReference type="NCBI Taxonomy" id="1473216"/>
    <lineage>
        <taxon>Bacteria</taxon>
        <taxon>Bacillati</taxon>
        <taxon>Actinomycetota</taxon>
        <taxon>Coriobacteriia</taxon>
        <taxon>Coriobacteriales</taxon>
        <taxon>Coriobacteriaceae</taxon>
        <taxon>Senegalimassilia</taxon>
    </lineage>
</organism>
<dbReference type="GO" id="GO:0015385">
    <property type="term" value="F:sodium:proton antiporter activity"/>
    <property type="evidence" value="ECO:0007669"/>
    <property type="project" value="InterPro"/>
</dbReference>
<feature type="transmembrane region" description="Helical" evidence="10">
    <location>
        <begin position="121"/>
        <end position="143"/>
    </location>
</feature>
<feature type="transmembrane region" description="Helical" evidence="10">
    <location>
        <begin position="164"/>
        <end position="186"/>
    </location>
</feature>
<gene>
    <name evidence="12" type="ORF">C1880_01885</name>
</gene>
<evidence type="ECO:0000256" key="6">
    <source>
        <dbReference type="ARBA" id="ARBA00023053"/>
    </source>
</evidence>
<feature type="transmembrane region" description="Helical" evidence="10">
    <location>
        <begin position="249"/>
        <end position="265"/>
    </location>
</feature>
<dbReference type="Pfam" id="PF00999">
    <property type="entry name" value="Na_H_Exchanger"/>
    <property type="match status" value="1"/>
</dbReference>
<comment type="function">
    <text evidence="10">Na(+)/H(+) antiporter that extrudes sodium in exchange for external protons.</text>
</comment>
<keyword evidence="6 10" id="KW-0915">Sodium</keyword>
<dbReference type="NCBIfam" id="TIGR00831">
    <property type="entry name" value="a_cpa1"/>
    <property type="match status" value="1"/>
</dbReference>
<feature type="transmembrane region" description="Helical" evidence="10">
    <location>
        <begin position="39"/>
        <end position="71"/>
    </location>
</feature>
<evidence type="ECO:0000256" key="4">
    <source>
        <dbReference type="ARBA" id="ARBA00022692"/>
    </source>
</evidence>
<name>A0A369LB46_9ACTN</name>
<dbReference type="GO" id="GO:0051453">
    <property type="term" value="P:regulation of intracellular pH"/>
    <property type="evidence" value="ECO:0007669"/>
    <property type="project" value="TreeGrafter"/>
</dbReference>
<keyword evidence="2 10" id="KW-0813">Transport</keyword>
<dbReference type="PANTHER" id="PTHR10110">
    <property type="entry name" value="SODIUM/HYDROGEN EXCHANGER"/>
    <property type="match status" value="1"/>
</dbReference>
<feature type="transmembrane region" description="Helical" evidence="10">
    <location>
        <begin position="277"/>
        <end position="297"/>
    </location>
</feature>
<keyword evidence="13" id="KW-1185">Reference proteome</keyword>
<dbReference type="GO" id="GO:0098719">
    <property type="term" value="P:sodium ion import across plasma membrane"/>
    <property type="evidence" value="ECO:0007669"/>
    <property type="project" value="TreeGrafter"/>
</dbReference>
<dbReference type="GO" id="GO:0015386">
    <property type="term" value="F:potassium:proton antiporter activity"/>
    <property type="evidence" value="ECO:0007669"/>
    <property type="project" value="TreeGrafter"/>
</dbReference>